<gene>
    <name evidence="1" type="ORF">KRM00_001123</name>
</gene>
<name>A0AAN5VJU3_CLODI</name>
<reference evidence="1" key="2">
    <citation type="submission" date="2021-06" db="EMBL/GenBank/DDBJ databases">
        <authorList>
            <consortium name="NCBI Pathogen Detection Project"/>
        </authorList>
    </citation>
    <scope>NUCLEOTIDE SEQUENCE</scope>
    <source>
        <strain evidence="1">HN1000</strain>
    </source>
</reference>
<comment type="caution">
    <text evidence="1">The sequence shown here is derived from an EMBL/GenBank/DDBJ whole genome shotgun (WGS) entry which is preliminary data.</text>
</comment>
<accession>A0AAN5VJU3</accession>
<sequence>MNYNYVTKIDLKYGNTQFGFEKYSDALDKYRELKEEFKYVPCIIKLHSYVAHQDLYVKEIKADGFEKKYLDIKNLIKLFKEHKQNISDELSLCDKKKEEVLHVIEEMNLDTASLNDKIDTIKELKNTLAKRRLVKYELNKYFAFCNTLYEIEEELKKYESKYKQKENQGKSRFKKNKK</sequence>
<evidence type="ECO:0000313" key="2">
    <source>
        <dbReference type="Proteomes" id="UP000878956"/>
    </source>
</evidence>
<evidence type="ECO:0000313" key="1">
    <source>
        <dbReference type="EMBL" id="HBH1541657.1"/>
    </source>
</evidence>
<proteinExistence type="predicted"/>
<dbReference type="EMBL" id="DAEPXK010000008">
    <property type="protein sequence ID" value="HBH1541657.1"/>
    <property type="molecule type" value="Genomic_DNA"/>
</dbReference>
<dbReference type="AlphaFoldDB" id="A0AAN5VJU3"/>
<dbReference type="Proteomes" id="UP000878956">
    <property type="component" value="Unassembled WGS sequence"/>
</dbReference>
<organism evidence="1 2">
    <name type="scientific">Clostridioides difficile</name>
    <name type="common">Peptoclostridium difficile</name>
    <dbReference type="NCBI Taxonomy" id="1496"/>
    <lineage>
        <taxon>Bacteria</taxon>
        <taxon>Bacillati</taxon>
        <taxon>Bacillota</taxon>
        <taxon>Clostridia</taxon>
        <taxon>Peptostreptococcales</taxon>
        <taxon>Peptostreptococcaceae</taxon>
        <taxon>Clostridioides</taxon>
    </lineage>
</organism>
<protein>
    <submittedName>
        <fullName evidence="1">Uncharacterized protein</fullName>
    </submittedName>
</protein>
<dbReference type="RefSeq" id="WP_009894949.1">
    <property type="nucleotide sequence ID" value="NZ_BING01000001.1"/>
</dbReference>
<reference evidence="1" key="1">
    <citation type="journal article" date="2018" name="Genome Biol.">
        <title>SKESA: strategic k-mer extension for scrupulous assemblies.</title>
        <authorList>
            <person name="Souvorov A."/>
            <person name="Agarwala R."/>
            <person name="Lipman D.J."/>
        </authorList>
    </citation>
    <scope>NUCLEOTIDE SEQUENCE</scope>
    <source>
        <strain evidence="1">HN1000</strain>
    </source>
</reference>